<feature type="domain" description="PIN" evidence="1">
    <location>
        <begin position="5"/>
        <end position="122"/>
    </location>
</feature>
<dbReference type="Gene3D" id="3.40.50.1010">
    <property type="entry name" value="5'-nuclease"/>
    <property type="match status" value="1"/>
</dbReference>
<dbReference type="SUPFAM" id="SSF88723">
    <property type="entry name" value="PIN domain-like"/>
    <property type="match status" value="1"/>
</dbReference>
<evidence type="ECO:0000259" key="1">
    <source>
        <dbReference type="Pfam" id="PF01850"/>
    </source>
</evidence>
<name>A0A977L4W4_9CYAN</name>
<gene>
    <name evidence="2" type="ORF">KA717_17360</name>
</gene>
<sequence>MKSAIIIDTSTLVAFVDKSDDFHQWTVEQWKKLHPPLFTCEAVVAESCFLLQNVYGGENAILSLLELEVVKIPFHLNEDVTAIKLLMKQYQAVPMSLADACLVRMSELIRGSSVFTLDSDFRIYRQYTNQIIPVVMPE</sequence>
<protein>
    <submittedName>
        <fullName evidence="2">PIN domain-containing protein</fullName>
    </submittedName>
</protein>
<reference evidence="2" key="1">
    <citation type="submission" date="2021-04" db="EMBL/GenBank/DDBJ databases">
        <title>Genome sequence of Woronichinia naegeliana from Washington state freshwater lake bloom.</title>
        <authorList>
            <person name="Dreher T.W."/>
        </authorList>
    </citation>
    <scope>NUCLEOTIDE SEQUENCE</scope>
    <source>
        <strain evidence="2">WA131</strain>
    </source>
</reference>
<dbReference type="InterPro" id="IPR029060">
    <property type="entry name" value="PIN-like_dom_sf"/>
</dbReference>
<dbReference type="InterPro" id="IPR002716">
    <property type="entry name" value="PIN_dom"/>
</dbReference>
<dbReference type="Pfam" id="PF01850">
    <property type="entry name" value="PIN"/>
    <property type="match status" value="1"/>
</dbReference>
<evidence type="ECO:0000313" key="2">
    <source>
        <dbReference type="EMBL" id="UXE64125.1"/>
    </source>
</evidence>
<organism evidence="2">
    <name type="scientific">Woronichinia naegeliana WA131</name>
    <dbReference type="NCBI Taxonomy" id="2824559"/>
    <lineage>
        <taxon>Bacteria</taxon>
        <taxon>Bacillati</taxon>
        <taxon>Cyanobacteriota</taxon>
        <taxon>Cyanophyceae</taxon>
        <taxon>Synechococcales</taxon>
        <taxon>Coelosphaeriaceae</taxon>
        <taxon>Woronichinia</taxon>
    </lineage>
</organism>
<proteinExistence type="predicted"/>
<accession>A0A977L4W4</accession>
<dbReference type="KEGG" id="wna:KA717_17360"/>
<dbReference type="AlphaFoldDB" id="A0A977L4W4"/>
<dbReference type="EMBL" id="CP073041">
    <property type="protein sequence ID" value="UXE64125.1"/>
    <property type="molecule type" value="Genomic_DNA"/>
</dbReference>
<dbReference type="Proteomes" id="UP001065613">
    <property type="component" value="Chromosome"/>
</dbReference>